<evidence type="ECO:0000259" key="1">
    <source>
        <dbReference type="PROSITE" id="PS50846"/>
    </source>
</evidence>
<dbReference type="RefSeq" id="WP_123538924.1">
    <property type="nucleotide sequence ID" value="NZ_RKLV01000012.1"/>
</dbReference>
<dbReference type="CDD" id="cd00371">
    <property type="entry name" value="HMA"/>
    <property type="match status" value="1"/>
</dbReference>
<accession>A0A9Q4C4Q5</accession>
<evidence type="ECO:0000313" key="3">
    <source>
        <dbReference type="Proteomes" id="UP001149411"/>
    </source>
</evidence>
<evidence type="ECO:0000313" key="2">
    <source>
        <dbReference type="EMBL" id="MCX2819807.1"/>
    </source>
</evidence>
<dbReference type="Proteomes" id="UP001149411">
    <property type="component" value="Unassembled WGS sequence"/>
</dbReference>
<dbReference type="EMBL" id="RKLV01000012">
    <property type="protein sequence ID" value="MCX2819807.1"/>
    <property type="molecule type" value="Genomic_DNA"/>
</dbReference>
<dbReference type="AlphaFoldDB" id="A0A9Q4C4Q5"/>
<feature type="domain" description="HMA" evidence="1">
    <location>
        <begin position="1"/>
        <end position="64"/>
    </location>
</feature>
<name>A0A9Q4C4Q5_9EURY</name>
<dbReference type="SUPFAM" id="SSF55008">
    <property type="entry name" value="HMA, heavy metal-associated domain"/>
    <property type="match status" value="1"/>
</dbReference>
<comment type="caution">
    <text evidence="2">The sequence shown here is derived from an EMBL/GenBank/DDBJ whole genome shotgun (WGS) entry which is preliminary data.</text>
</comment>
<organism evidence="2 3">
    <name type="scientific">Halorutilus salinus</name>
    <dbReference type="NCBI Taxonomy" id="2487751"/>
    <lineage>
        <taxon>Archaea</taxon>
        <taxon>Methanobacteriati</taxon>
        <taxon>Methanobacteriota</taxon>
        <taxon>Stenosarchaea group</taxon>
        <taxon>Halobacteria</taxon>
        <taxon>Halorutilales</taxon>
        <taxon>Halorutilaceae</taxon>
        <taxon>Halorutilus</taxon>
    </lineage>
</organism>
<gene>
    <name evidence="2" type="ORF">EGH25_10645</name>
</gene>
<dbReference type="Pfam" id="PF00403">
    <property type="entry name" value="HMA"/>
    <property type="match status" value="1"/>
</dbReference>
<protein>
    <submittedName>
        <fullName evidence="2">Cation transporter</fullName>
    </submittedName>
</protein>
<dbReference type="PROSITE" id="PS50846">
    <property type="entry name" value="HMA_2"/>
    <property type="match status" value="1"/>
</dbReference>
<dbReference type="GO" id="GO:0046872">
    <property type="term" value="F:metal ion binding"/>
    <property type="evidence" value="ECO:0007669"/>
    <property type="project" value="InterPro"/>
</dbReference>
<dbReference type="InterPro" id="IPR036163">
    <property type="entry name" value="HMA_dom_sf"/>
</dbReference>
<proteinExistence type="predicted"/>
<sequence>MSQTITVEGMTCEHCEQTVEDALEDVKGVSAATADRNAESATIEGSADSDTLVSSVKDAGYDASA</sequence>
<reference evidence="2" key="1">
    <citation type="submission" date="2022-09" db="EMBL/GenBank/DDBJ databases">
        <title>Haloadaptaus new haloarchaeum isolated from saline soil.</title>
        <authorList>
            <person name="Duran-Viseras A."/>
            <person name="Sanchez-Porro C."/>
            <person name="Ventosa A."/>
        </authorList>
    </citation>
    <scope>NUCLEOTIDE SEQUENCE</scope>
    <source>
        <strain evidence="2">F3-133</strain>
    </source>
</reference>
<dbReference type="Gene3D" id="3.30.70.100">
    <property type="match status" value="1"/>
</dbReference>
<dbReference type="InterPro" id="IPR006121">
    <property type="entry name" value="HMA_dom"/>
</dbReference>
<keyword evidence="3" id="KW-1185">Reference proteome</keyword>